<dbReference type="Proteomes" id="UP000006039">
    <property type="component" value="Unassembled WGS sequence"/>
</dbReference>
<accession>J3P5R1</accession>
<dbReference type="SUPFAM" id="SSF56300">
    <property type="entry name" value="Metallo-dependent phosphatases"/>
    <property type="match status" value="1"/>
</dbReference>
<dbReference type="PANTHER" id="PTHR13315">
    <property type="entry name" value="METALLO PHOSPHOESTERASE RELATED"/>
    <property type="match status" value="1"/>
</dbReference>
<evidence type="ECO:0000256" key="3">
    <source>
        <dbReference type="SAM" id="Phobius"/>
    </source>
</evidence>
<keyword evidence="1 3" id="KW-0472">Membrane</keyword>
<organism evidence="4">
    <name type="scientific">Gaeumannomyces tritici (strain R3-111a-1)</name>
    <name type="common">Wheat and barley take-all root rot fungus</name>
    <name type="synonym">Gaeumannomyces graminis var. tritici</name>
    <dbReference type="NCBI Taxonomy" id="644352"/>
    <lineage>
        <taxon>Eukaryota</taxon>
        <taxon>Fungi</taxon>
        <taxon>Dikarya</taxon>
        <taxon>Ascomycota</taxon>
        <taxon>Pezizomycotina</taxon>
        <taxon>Sordariomycetes</taxon>
        <taxon>Sordariomycetidae</taxon>
        <taxon>Magnaporthales</taxon>
        <taxon>Magnaporthaceae</taxon>
        <taxon>Gaeumannomyces</taxon>
    </lineage>
</organism>
<dbReference type="EMBL" id="GL385398">
    <property type="protein sequence ID" value="EJT75013.1"/>
    <property type="molecule type" value="Genomic_DNA"/>
</dbReference>
<reference evidence="6" key="1">
    <citation type="submission" date="2010-07" db="EMBL/GenBank/DDBJ databases">
        <title>The genome sequence of Gaeumannomyces graminis var. tritici strain R3-111a-1.</title>
        <authorList>
            <consortium name="The Broad Institute Genome Sequencing Platform"/>
            <person name="Ma L.-J."/>
            <person name="Dead R."/>
            <person name="Young S."/>
            <person name="Zeng Q."/>
            <person name="Koehrsen M."/>
            <person name="Alvarado L."/>
            <person name="Berlin A."/>
            <person name="Chapman S.B."/>
            <person name="Chen Z."/>
            <person name="Freedman E."/>
            <person name="Gellesch M."/>
            <person name="Goldberg J."/>
            <person name="Griggs A."/>
            <person name="Gujja S."/>
            <person name="Heilman E.R."/>
            <person name="Heiman D."/>
            <person name="Hepburn T."/>
            <person name="Howarth C."/>
            <person name="Jen D."/>
            <person name="Larson L."/>
            <person name="Mehta T."/>
            <person name="Neiman D."/>
            <person name="Pearson M."/>
            <person name="Roberts A."/>
            <person name="Saif S."/>
            <person name="Shea T."/>
            <person name="Shenoy N."/>
            <person name="Sisk P."/>
            <person name="Stolte C."/>
            <person name="Sykes S."/>
            <person name="Walk T."/>
            <person name="White J."/>
            <person name="Yandava C."/>
            <person name="Haas B."/>
            <person name="Nusbaum C."/>
            <person name="Birren B."/>
        </authorList>
    </citation>
    <scope>NUCLEOTIDE SEQUENCE [LARGE SCALE GENOMIC DNA]</scope>
    <source>
        <strain evidence="6">R3-111a-1</strain>
    </source>
</reference>
<feature type="transmembrane region" description="Helical" evidence="3">
    <location>
        <begin position="28"/>
        <end position="50"/>
    </location>
</feature>
<protein>
    <recommendedName>
        <fullName evidence="7">Calcineurin-like phosphoesterase domain-containing protein</fullName>
    </recommendedName>
</protein>
<reference evidence="5" key="4">
    <citation type="journal article" date="2015" name="G3 (Bethesda)">
        <title>Genome sequences of three phytopathogenic species of the Magnaporthaceae family of fungi.</title>
        <authorList>
            <person name="Okagaki L.H."/>
            <person name="Nunes C.C."/>
            <person name="Sailsbery J."/>
            <person name="Clay B."/>
            <person name="Brown D."/>
            <person name="John T."/>
            <person name="Oh Y."/>
            <person name="Young N."/>
            <person name="Fitzgerald M."/>
            <person name="Haas B.J."/>
            <person name="Zeng Q."/>
            <person name="Young S."/>
            <person name="Adiconis X."/>
            <person name="Fan L."/>
            <person name="Levin J.Z."/>
            <person name="Mitchell T.K."/>
            <person name="Okubara P.A."/>
            <person name="Farman M.L."/>
            <person name="Kohn L.M."/>
            <person name="Birren B."/>
            <person name="Ma L.-J."/>
            <person name="Dean R.A."/>
        </authorList>
    </citation>
    <scope>NUCLEOTIDE SEQUENCE</scope>
    <source>
        <strain evidence="5">R3-111a-1</strain>
    </source>
</reference>
<dbReference type="PANTHER" id="PTHR13315:SF1">
    <property type="entry name" value="PROTEIN TED1"/>
    <property type="match status" value="1"/>
</dbReference>
<dbReference type="AlphaFoldDB" id="J3P5R1"/>
<evidence type="ECO:0000256" key="1">
    <source>
        <dbReference type="ARBA" id="ARBA00023136"/>
    </source>
</evidence>
<keyword evidence="3" id="KW-0812">Transmembrane</keyword>
<feature type="region of interest" description="Disordered" evidence="2">
    <location>
        <begin position="626"/>
        <end position="648"/>
    </location>
</feature>
<dbReference type="FunCoup" id="J3P5R1">
    <property type="interactions" value="64"/>
</dbReference>
<dbReference type="EnsemblFungi" id="EJT75013">
    <property type="protein sequence ID" value="EJT75013"/>
    <property type="gene ID" value="GGTG_08851"/>
</dbReference>
<feature type="region of interest" description="Disordered" evidence="2">
    <location>
        <begin position="81"/>
        <end position="108"/>
    </location>
</feature>
<dbReference type="GeneID" id="20349309"/>
<dbReference type="HOGENOM" id="CLU_021690_0_0_1"/>
<evidence type="ECO:0000256" key="2">
    <source>
        <dbReference type="SAM" id="MobiDB-lite"/>
    </source>
</evidence>
<evidence type="ECO:0000313" key="4">
    <source>
        <dbReference type="EMBL" id="EJT75013.1"/>
    </source>
</evidence>
<gene>
    <name evidence="5" type="primary">20349309</name>
    <name evidence="4" type="ORF">GGTG_08851</name>
</gene>
<proteinExistence type="predicted"/>
<reference evidence="4" key="2">
    <citation type="submission" date="2010-07" db="EMBL/GenBank/DDBJ databases">
        <authorList>
            <consortium name="The Broad Institute Genome Sequencing Platform"/>
            <consortium name="Broad Institute Genome Sequencing Center for Infectious Disease"/>
            <person name="Ma L.-J."/>
            <person name="Dead R."/>
            <person name="Young S."/>
            <person name="Zeng Q."/>
            <person name="Koehrsen M."/>
            <person name="Alvarado L."/>
            <person name="Berlin A."/>
            <person name="Chapman S.B."/>
            <person name="Chen Z."/>
            <person name="Freedman E."/>
            <person name="Gellesch M."/>
            <person name="Goldberg J."/>
            <person name="Griggs A."/>
            <person name="Gujja S."/>
            <person name="Heilman E.R."/>
            <person name="Heiman D."/>
            <person name="Hepburn T."/>
            <person name="Howarth C."/>
            <person name="Jen D."/>
            <person name="Larson L."/>
            <person name="Mehta T."/>
            <person name="Neiman D."/>
            <person name="Pearson M."/>
            <person name="Roberts A."/>
            <person name="Saif S."/>
            <person name="Shea T."/>
            <person name="Shenoy N."/>
            <person name="Sisk P."/>
            <person name="Stolte C."/>
            <person name="Sykes S."/>
            <person name="Walk T."/>
            <person name="White J."/>
            <person name="Yandava C."/>
            <person name="Haas B."/>
            <person name="Nusbaum C."/>
            <person name="Birren B."/>
        </authorList>
    </citation>
    <scope>NUCLEOTIDE SEQUENCE</scope>
    <source>
        <strain evidence="4">R3-111a-1</strain>
    </source>
</reference>
<keyword evidence="3" id="KW-1133">Transmembrane helix</keyword>
<dbReference type="VEuPathDB" id="FungiDB:GGTG_08851"/>
<name>J3P5R1_GAET3</name>
<evidence type="ECO:0008006" key="7">
    <source>
        <dbReference type="Google" id="ProtNLM"/>
    </source>
</evidence>
<reference evidence="4" key="3">
    <citation type="submission" date="2010-09" db="EMBL/GenBank/DDBJ databases">
        <title>Annotation of Gaeumannomyces graminis var. tritici R3-111a-1.</title>
        <authorList>
            <consortium name="The Broad Institute Genome Sequencing Platform"/>
            <person name="Ma L.-J."/>
            <person name="Dead R."/>
            <person name="Young S.K."/>
            <person name="Zeng Q."/>
            <person name="Gargeya S."/>
            <person name="Fitzgerald M."/>
            <person name="Haas B."/>
            <person name="Abouelleil A."/>
            <person name="Alvarado L."/>
            <person name="Arachchi H.M."/>
            <person name="Berlin A."/>
            <person name="Brown A."/>
            <person name="Chapman S.B."/>
            <person name="Chen Z."/>
            <person name="Dunbar C."/>
            <person name="Freedman E."/>
            <person name="Gearin G."/>
            <person name="Gellesch M."/>
            <person name="Goldberg J."/>
            <person name="Griggs A."/>
            <person name="Gujja S."/>
            <person name="Heiman D."/>
            <person name="Howarth C."/>
            <person name="Larson L."/>
            <person name="Lui A."/>
            <person name="MacDonald P.J.P."/>
            <person name="Mehta T."/>
            <person name="Montmayeur A."/>
            <person name="Murphy C."/>
            <person name="Neiman D."/>
            <person name="Pearson M."/>
            <person name="Priest M."/>
            <person name="Roberts A."/>
            <person name="Saif S."/>
            <person name="Shea T."/>
            <person name="Shenoy N."/>
            <person name="Sisk P."/>
            <person name="Stolte C."/>
            <person name="Sykes S."/>
            <person name="Yandava C."/>
            <person name="Wortman J."/>
            <person name="Nusbaum C."/>
            <person name="Birren B."/>
        </authorList>
    </citation>
    <scope>NUCLEOTIDE SEQUENCE</scope>
    <source>
        <strain evidence="4">R3-111a-1</strain>
    </source>
</reference>
<dbReference type="RefSeq" id="XP_009224957.1">
    <property type="nucleotide sequence ID" value="XM_009226693.1"/>
</dbReference>
<feature type="compositionally biased region" description="Low complexity" evidence="2">
    <location>
        <begin position="632"/>
        <end position="648"/>
    </location>
</feature>
<dbReference type="STRING" id="644352.J3P5R1"/>
<dbReference type="GO" id="GO:0005783">
    <property type="term" value="C:endoplasmic reticulum"/>
    <property type="evidence" value="ECO:0007669"/>
    <property type="project" value="TreeGrafter"/>
</dbReference>
<evidence type="ECO:0000313" key="5">
    <source>
        <dbReference type="EnsemblFungi" id="EJT75013"/>
    </source>
</evidence>
<dbReference type="GO" id="GO:0006506">
    <property type="term" value="P:GPI anchor biosynthetic process"/>
    <property type="evidence" value="ECO:0007669"/>
    <property type="project" value="InterPro"/>
</dbReference>
<dbReference type="eggNOG" id="KOG3662">
    <property type="taxonomic scope" value="Eukaryota"/>
</dbReference>
<dbReference type="OrthoDB" id="9984693at2759"/>
<keyword evidence="6" id="KW-1185">Reference proteome</keyword>
<dbReference type="InterPro" id="IPR029052">
    <property type="entry name" value="Metallo-depent_PP-like"/>
</dbReference>
<dbReference type="InterPro" id="IPR033308">
    <property type="entry name" value="PGAP5/Cdc1/Ted1"/>
</dbReference>
<dbReference type="GO" id="GO:0016020">
    <property type="term" value="C:membrane"/>
    <property type="evidence" value="ECO:0007669"/>
    <property type="project" value="GOC"/>
</dbReference>
<evidence type="ECO:0000313" key="6">
    <source>
        <dbReference type="Proteomes" id="UP000006039"/>
    </source>
</evidence>
<reference evidence="5" key="5">
    <citation type="submission" date="2018-04" db="UniProtKB">
        <authorList>
            <consortium name="EnsemblFungi"/>
        </authorList>
    </citation>
    <scope>IDENTIFICATION</scope>
    <source>
        <strain evidence="5">R3-111a-1</strain>
    </source>
</reference>
<sequence length="648" mass="71842">MLPPSATAILRHALHQALRSPATLLRRVLLVAAPLAVVLTVYLYLFPVFAGCGFPLPPEADGSIPSPNAAFWETAKLHYPGSKQLPPRPAHANASEDAGSGSTPQRPILPANVPLKNAPFRLLALGDPQLEGDSSIPNTFTESLFPHMGKVWRDATFQTTHYSLRWRIRQMVHDLIDVFFLDVFNNLESVRKRIDLFGNDFYLAHIYRTVHWWTRPTHVTVLGDLLGSQWLDDDEFDQRADRFWDRVVRGGERVPDDVALYPADEYDLAGYLLRGGLRNESEAAWTRRIINVAGNHDIGYAGDINQDRIARFERRFGKANYELRFEAAMSEGAAATIYDAEANPSSDRLAPELRIVVLNSMNLDTPANSSELQDSTYTFINSVINTASAVEYLGHFTVVLTHVPLHKPEGVCVDSPLFEFHDHDGSLREQNMLSADASKGFLEGILGMSGDTMAPANGRGRRGVILNGHDHEGCDTYHFINQSRGDSTVDRSWESRRWADVLGADAPGLVGRPGHPGVREITVRSMMGDFGGNAGLFSAWFDEQAWEWRFEYATCPLGRQHLWWFVHIMDLLVVVAAAAYPLLALWESFSAAPVKAVEAPVKVNSVKANGNVAAVVAKEPKIKVEEEHNGHALAPRTRSSLSRSPSMG</sequence>